<protein>
    <submittedName>
        <fullName evidence="1">Uncharacterized protein</fullName>
    </submittedName>
</protein>
<accession>A0A1F8EC51</accession>
<name>A0A1F8EC51_9BACT</name>
<gene>
    <name evidence="1" type="ORF">A2649_03490</name>
</gene>
<dbReference type="Proteomes" id="UP000176893">
    <property type="component" value="Unassembled WGS sequence"/>
</dbReference>
<organism evidence="1 2">
    <name type="scientific">Candidatus Yanofskybacteria bacterium RIFCSPHIGHO2_01_FULL_41_26</name>
    <dbReference type="NCBI Taxonomy" id="1802661"/>
    <lineage>
        <taxon>Bacteria</taxon>
        <taxon>Candidatus Yanofskyibacteriota</taxon>
    </lineage>
</organism>
<evidence type="ECO:0000313" key="1">
    <source>
        <dbReference type="EMBL" id="OGM98320.1"/>
    </source>
</evidence>
<dbReference type="STRING" id="1802661.A2649_03490"/>
<evidence type="ECO:0000313" key="2">
    <source>
        <dbReference type="Proteomes" id="UP000176893"/>
    </source>
</evidence>
<reference evidence="1 2" key="1">
    <citation type="journal article" date="2016" name="Nat. Commun.">
        <title>Thousands of microbial genomes shed light on interconnected biogeochemical processes in an aquifer system.</title>
        <authorList>
            <person name="Anantharaman K."/>
            <person name="Brown C.T."/>
            <person name="Hug L.A."/>
            <person name="Sharon I."/>
            <person name="Castelle C.J."/>
            <person name="Probst A.J."/>
            <person name="Thomas B.C."/>
            <person name="Singh A."/>
            <person name="Wilkins M.J."/>
            <person name="Karaoz U."/>
            <person name="Brodie E.L."/>
            <person name="Williams K.H."/>
            <person name="Hubbard S.S."/>
            <person name="Banfield J.F."/>
        </authorList>
    </citation>
    <scope>NUCLEOTIDE SEQUENCE [LARGE SCALE GENOMIC DNA]</scope>
</reference>
<sequence length="229" mass="26637">MRKDQEKAFGLRRQKQSYKTISKELGIPKSTLAGWFKNELWSQDIRDELGRTASLAFPEKLNRIVAANKKRWADWHQQARDEAVVEFPKLKDDSLFLAGLMLYWGEGNKTPTSPQVKLANSDPAMIRLFCLFLKKTLLVPDEKIKIWLLLYPDLIDSVQKNFWSKATGIPLTQFNKSIYIKGRRSTRRLSYGVCNVTVSSRQLKEKIVKWIELFQLNLQESAFLKKTLK</sequence>
<comment type="caution">
    <text evidence="1">The sequence shown here is derived from an EMBL/GenBank/DDBJ whole genome shotgun (WGS) entry which is preliminary data.</text>
</comment>
<dbReference type="EMBL" id="MGJB01000017">
    <property type="protein sequence ID" value="OGM98320.1"/>
    <property type="molecule type" value="Genomic_DNA"/>
</dbReference>
<dbReference type="AlphaFoldDB" id="A0A1F8EC51"/>
<proteinExistence type="predicted"/>